<dbReference type="Pfam" id="PF07883">
    <property type="entry name" value="Cupin_2"/>
    <property type="match status" value="1"/>
</dbReference>
<evidence type="ECO:0000313" key="3">
    <source>
        <dbReference type="Proteomes" id="UP000633509"/>
    </source>
</evidence>
<evidence type="ECO:0000259" key="1">
    <source>
        <dbReference type="Pfam" id="PF07883"/>
    </source>
</evidence>
<protein>
    <submittedName>
        <fullName evidence="2">Mannose-6-phosphate isomerase-like protein (Cupin superfamily)</fullName>
    </submittedName>
</protein>
<comment type="caution">
    <text evidence="2">The sequence shown here is derived from an EMBL/GenBank/DDBJ whole genome shotgun (WGS) entry which is preliminary data.</text>
</comment>
<keyword evidence="3" id="KW-1185">Reference proteome</keyword>
<organism evidence="2 3">
    <name type="scientific">Nonomuraea angiospora</name>
    <dbReference type="NCBI Taxonomy" id="46172"/>
    <lineage>
        <taxon>Bacteria</taxon>
        <taxon>Bacillati</taxon>
        <taxon>Actinomycetota</taxon>
        <taxon>Actinomycetes</taxon>
        <taxon>Streptosporangiales</taxon>
        <taxon>Streptosporangiaceae</taxon>
        <taxon>Nonomuraea</taxon>
    </lineage>
</organism>
<name>A0ABR9LQQ0_9ACTN</name>
<reference evidence="2 3" key="1">
    <citation type="submission" date="2020-10" db="EMBL/GenBank/DDBJ databases">
        <title>Sequencing the genomes of 1000 actinobacteria strains.</title>
        <authorList>
            <person name="Klenk H.-P."/>
        </authorList>
    </citation>
    <scope>NUCLEOTIDE SEQUENCE [LARGE SCALE GENOMIC DNA]</scope>
    <source>
        <strain evidence="2 3">DSM 43173</strain>
    </source>
</reference>
<dbReference type="PANTHER" id="PTHR36440:SF1">
    <property type="entry name" value="PUTATIVE (AFU_ORTHOLOGUE AFUA_8G07350)-RELATED"/>
    <property type="match status" value="1"/>
</dbReference>
<dbReference type="InterPro" id="IPR014710">
    <property type="entry name" value="RmlC-like_jellyroll"/>
</dbReference>
<dbReference type="InterPro" id="IPR011051">
    <property type="entry name" value="RmlC_Cupin_sf"/>
</dbReference>
<dbReference type="EMBL" id="JADBEK010000001">
    <property type="protein sequence ID" value="MBE1582982.1"/>
    <property type="molecule type" value="Genomic_DNA"/>
</dbReference>
<dbReference type="Gene3D" id="2.60.120.10">
    <property type="entry name" value="Jelly Rolls"/>
    <property type="match status" value="1"/>
</dbReference>
<evidence type="ECO:0000313" key="2">
    <source>
        <dbReference type="EMBL" id="MBE1582982.1"/>
    </source>
</evidence>
<proteinExistence type="predicted"/>
<dbReference type="Proteomes" id="UP000633509">
    <property type="component" value="Unassembled WGS sequence"/>
</dbReference>
<accession>A0ABR9LQQ0</accession>
<gene>
    <name evidence="2" type="ORF">H4W80_001240</name>
</gene>
<feature type="domain" description="Cupin type-2" evidence="1">
    <location>
        <begin position="46"/>
        <end position="114"/>
    </location>
</feature>
<dbReference type="SUPFAM" id="SSF51182">
    <property type="entry name" value="RmlC-like cupins"/>
    <property type="match status" value="1"/>
</dbReference>
<dbReference type="InterPro" id="IPR053146">
    <property type="entry name" value="QDO-like"/>
</dbReference>
<sequence>MSVGLVRNPGDGRFFRYYHSEIEQVVSTTETNGAVTVSRLNLDRAGAPPLHAHSREDESWVVLSGRVRFWVGSVGSTSLDTCDVHDAEPGAYIYAPRYVPHTLQPITSTAEILVINSPGALEGYFQSIGAADERHDADHADLLAAYGMVVLDNPPAA</sequence>
<dbReference type="PANTHER" id="PTHR36440">
    <property type="entry name" value="PUTATIVE (AFU_ORTHOLOGUE AFUA_8G07350)-RELATED"/>
    <property type="match status" value="1"/>
</dbReference>
<dbReference type="RefSeq" id="WP_192784157.1">
    <property type="nucleotide sequence ID" value="NZ_JADBEK010000001.1"/>
</dbReference>
<dbReference type="InterPro" id="IPR013096">
    <property type="entry name" value="Cupin_2"/>
</dbReference>